<dbReference type="GeneID" id="110805951"/>
<dbReference type="RefSeq" id="XP_021867275.1">
    <property type="nucleotide sequence ID" value="XM_022011583.2"/>
</dbReference>
<name>A0A9R0JIM9_SPIOL</name>
<feature type="region of interest" description="Disordered" evidence="1">
    <location>
        <begin position="1"/>
        <end position="152"/>
    </location>
</feature>
<evidence type="ECO:0000313" key="2">
    <source>
        <dbReference type="Proteomes" id="UP000813463"/>
    </source>
</evidence>
<evidence type="ECO:0000313" key="3">
    <source>
        <dbReference type="RefSeq" id="XP_021867275.1"/>
    </source>
</evidence>
<gene>
    <name evidence="3" type="primary">LOC110805951</name>
</gene>
<reference evidence="2" key="1">
    <citation type="journal article" date="2021" name="Nat. Commun.">
        <title>Genomic analyses provide insights into spinach domestication and the genetic basis of agronomic traits.</title>
        <authorList>
            <person name="Cai X."/>
            <person name="Sun X."/>
            <person name="Xu C."/>
            <person name="Sun H."/>
            <person name="Wang X."/>
            <person name="Ge C."/>
            <person name="Zhang Z."/>
            <person name="Wang Q."/>
            <person name="Fei Z."/>
            <person name="Jiao C."/>
            <person name="Wang Q."/>
        </authorList>
    </citation>
    <scope>NUCLEOTIDE SEQUENCE [LARGE SCALE GENOMIC DNA]</scope>
    <source>
        <strain evidence="2">cv. Varoflay</strain>
    </source>
</reference>
<dbReference type="PANTHER" id="PTHR34555:SF1">
    <property type="entry name" value="INTEGRAL MEMBRANE HEMOLYSIN-III-LIKE PROTEIN"/>
    <property type="match status" value="1"/>
</dbReference>
<proteinExistence type="predicted"/>
<dbReference type="Proteomes" id="UP000813463">
    <property type="component" value="Chromosome 4"/>
</dbReference>
<dbReference type="KEGG" id="soe:110805951"/>
<organism evidence="2 3">
    <name type="scientific">Spinacia oleracea</name>
    <name type="common">Spinach</name>
    <dbReference type="NCBI Taxonomy" id="3562"/>
    <lineage>
        <taxon>Eukaryota</taxon>
        <taxon>Viridiplantae</taxon>
        <taxon>Streptophyta</taxon>
        <taxon>Embryophyta</taxon>
        <taxon>Tracheophyta</taxon>
        <taxon>Spermatophyta</taxon>
        <taxon>Magnoliopsida</taxon>
        <taxon>eudicotyledons</taxon>
        <taxon>Gunneridae</taxon>
        <taxon>Pentapetalae</taxon>
        <taxon>Caryophyllales</taxon>
        <taxon>Chenopodiaceae</taxon>
        <taxon>Chenopodioideae</taxon>
        <taxon>Anserineae</taxon>
        <taxon>Spinacia</taxon>
    </lineage>
</organism>
<feature type="compositionally biased region" description="Basic and acidic residues" evidence="1">
    <location>
        <begin position="132"/>
        <end position="147"/>
    </location>
</feature>
<feature type="compositionally biased region" description="Polar residues" evidence="1">
    <location>
        <begin position="121"/>
        <end position="131"/>
    </location>
</feature>
<reference evidence="3" key="2">
    <citation type="submission" date="2025-08" db="UniProtKB">
        <authorList>
            <consortium name="RefSeq"/>
        </authorList>
    </citation>
    <scope>IDENTIFICATION</scope>
    <source>
        <tissue evidence="3">Leaf</tissue>
    </source>
</reference>
<sequence>MAQQEVDSKVGESELGNSEAGLSGQEKQVPVPVKKTPLRDLQSENNIVAQKGPSNPLVLKEVVTTEAVKVSGVKRPSPGSPMSPPQQSSSNNGANGHLVYVRRKSEADTGKISNIEVIADNANSPESSQLGHQEDGIRPKSSIHESQKSVINESQKSMINEPQMRPLPAYAPIPGSFMSIPSGKPSIPLPLRNSNTKTGLEELTTQAVPSAITSPAEGRIKKQNWEERYIQLQMYLKKLDQSSLEDHLQFLRSLSAVELSRHAVELEKQAIQLSLEQGKELQRVKALNVMGKSLN</sequence>
<dbReference type="OrthoDB" id="1925139at2759"/>
<dbReference type="AlphaFoldDB" id="A0A9R0JIM9"/>
<dbReference type="PANTHER" id="PTHR34555">
    <property type="entry name" value="INTEGRAL MEMBRANE HEMOLYSIN-III-LIKE PROTEIN"/>
    <property type="match status" value="1"/>
</dbReference>
<accession>A0A9R0JIM9</accession>
<protein>
    <submittedName>
        <fullName evidence="3">Uncharacterized protein</fullName>
    </submittedName>
</protein>
<feature type="compositionally biased region" description="Basic and acidic residues" evidence="1">
    <location>
        <begin position="1"/>
        <end position="12"/>
    </location>
</feature>
<keyword evidence="2" id="KW-1185">Reference proteome</keyword>
<evidence type="ECO:0000256" key="1">
    <source>
        <dbReference type="SAM" id="MobiDB-lite"/>
    </source>
</evidence>